<dbReference type="EMBL" id="CP097510">
    <property type="protein sequence ID" value="URE25177.1"/>
    <property type="molecule type" value="Genomic_DNA"/>
</dbReference>
<evidence type="ECO:0000313" key="2">
    <source>
        <dbReference type="EMBL" id="URE25177.1"/>
    </source>
</evidence>
<gene>
    <name evidence="2" type="ORF">MUK42_16871</name>
</gene>
<dbReference type="PANTHER" id="PTHR31348:SF3">
    <property type="entry name" value="EID1-LIKE F-BOX PROTEIN 3"/>
    <property type="match status" value="1"/>
</dbReference>
<dbReference type="OrthoDB" id="761790at2759"/>
<accession>A0A9E7KN43</accession>
<protein>
    <submittedName>
        <fullName evidence="2">Circadian clock coupling factor ZGT</fullName>
    </submittedName>
</protein>
<proteinExistence type="predicted"/>
<feature type="compositionally biased region" description="Basic and acidic residues" evidence="1">
    <location>
        <begin position="618"/>
        <end position="633"/>
    </location>
</feature>
<name>A0A9E7KN43_9LILI</name>
<keyword evidence="3" id="KW-1185">Reference proteome</keyword>
<reference evidence="2" key="1">
    <citation type="submission" date="2022-05" db="EMBL/GenBank/DDBJ databases">
        <title>The Musa troglodytarum L. genome provides insights into the mechanism of non-climacteric behaviour and enrichment of carotenoids.</title>
        <authorList>
            <person name="Wang J."/>
        </authorList>
    </citation>
    <scope>NUCLEOTIDE SEQUENCE</scope>
    <source>
        <tissue evidence="2">Leaf</tissue>
    </source>
</reference>
<dbReference type="AlphaFoldDB" id="A0A9E7KN43"/>
<evidence type="ECO:0000313" key="3">
    <source>
        <dbReference type="Proteomes" id="UP001055439"/>
    </source>
</evidence>
<sequence length="633" mass="70127">MTMVMGPMSFKTNNEATMRCFQPHGVTRSRRPTTRSNDNKNTRRKKVRGDSMNWPMGLEVAPEMSLRILSGATPTPRGINDAHLAAASAADVAVPPRPVPSSSSRSATVQLTGAVLLLGAPWDEEDYAGPATMRNERLRKTQRRMVCWSRDVIPLLLLRGLSHASILRLYYTLFLLVGHVVRLVAATASHKIQIERNTVGEANRICSGERSSRRVSPTQLKEGTSWPALRRVKKLNPSRYRHASSMGDRARVDGATDQMPRHVSCRRFPDTRRNPEPDRTQLYGGYGRFNCNRTGFFDADTQNAKLEQTSLIQSDLSIVFLPLARSPMAMEKWRTKNQKCSSFSNPSTPGATAAATRISGGGAYGGDVNSGILDETVLMLVFRSLNWDPHVICVAACVSRRLRAVARRVLFRELCISRAPRMVSALTSGGMAPAGSLGGGWHALAKLLFFCCGCPAPTRFFAPDRPAPCHFVGVSRFSKTSGRSFLARRCWGDLLFVSDPCEHPVAGRGGGEDLGAYRGVFRGFMRSRTRAWLIGKQAELETRVRCPYCGARVWSMTAAGLVPRSASRRLGSHEGSLEYFVCVNGHLHGYCWLAHLSTDEEEEEEEDEEEDDEDDTGDDGKHSEEDEERNVEF</sequence>
<dbReference type="InterPro" id="IPR040267">
    <property type="entry name" value="EID1-like"/>
</dbReference>
<feature type="compositionally biased region" description="Acidic residues" evidence="1">
    <location>
        <begin position="599"/>
        <end position="617"/>
    </location>
</feature>
<dbReference type="Proteomes" id="UP001055439">
    <property type="component" value="Chromosome 8"/>
</dbReference>
<feature type="region of interest" description="Disordered" evidence="1">
    <location>
        <begin position="598"/>
        <end position="633"/>
    </location>
</feature>
<organism evidence="2 3">
    <name type="scientific">Musa troglodytarum</name>
    <name type="common">fe'i banana</name>
    <dbReference type="NCBI Taxonomy" id="320322"/>
    <lineage>
        <taxon>Eukaryota</taxon>
        <taxon>Viridiplantae</taxon>
        <taxon>Streptophyta</taxon>
        <taxon>Embryophyta</taxon>
        <taxon>Tracheophyta</taxon>
        <taxon>Spermatophyta</taxon>
        <taxon>Magnoliopsida</taxon>
        <taxon>Liliopsida</taxon>
        <taxon>Zingiberales</taxon>
        <taxon>Musaceae</taxon>
        <taxon>Musa</taxon>
    </lineage>
</organism>
<evidence type="ECO:0000256" key="1">
    <source>
        <dbReference type="SAM" id="MobiDB-lite"/>
    </source>
</evidence>
<feature type="region of interest" description="Disordered" evidence="1">
    <location>
        <begin position="20"/>
        <end position="55"/>
    </location>
</feature>
<dbReference type="PANTHER" id="PTHR31348">
    <property type="entry name" value="EID1-LIKE F-BOX PROTEIN 2-RELATED"/>
    <property type="match status" value="1"/>
</dbReference>